<reference evidence="2 4" key="1">
    <citation type="submission" date="2007-08" db="EMBL/GenBank/DDBJ databases">
        <title>Draft genome sequence of Clostridium leptum (DSM 753).</title>
        <authorList>
            <person name="Sudarsanam P."/>
            <person name="Ley R."/>
            <person name="Guruge J."/>
            <person name="Turnbaugh P.J."/>
            <person name="Mahowald M."/>
            <person name="Liep D."/>
            <person name="Gordon J."/>
        </authorList>
    </citation>
    <scope>NUCLEOTIDE SEQUENCE [LARGE SCALE GENOMIC DNA]</scope>
    <source>
        <strain evidence="2 4">DSM 753</strain>
    </source>
</reference>
<dbReference type="Proteomes" id="UP000003490">
    <property type="component" value="Unassembled WGS sequence"/>
</dbReference>
<reference evidence="3 5" key="3">
    <citation type="submission" date="2017-07" db="EMBL/GenBank/DDBJ databases">
        <title>Prevalence of linear plasmids in Cutibacterium (Propionibacterium) acnes isolates obtained from prostatic tissue.</title>
        <authorList>
            <person name="Davidsson S."/>
            <person name="Carlsson J."/>
            <person name="Molling P."/>
            <person name="Andren O."/>
            <person name="Andersson S.-O."/>
            <person name="Brzuszkiewicz E."/>
            <person name="Poehlein A."/>
            <person name="Al-Zeer M."/>
            <person name="Brinkmann V."/>
            <person name="Scavenius C."/>
            <person name="Nazipi S."/>
            <person name="Soderquist B."/>
            <person name="Bruggemann H."/>
        </authorList>
    </citation>
    <scope>NUCLEOTIDE SEQUENCE [LARGE SCALE GENOMIC DNA]</scope>
    <source>
        <strain evidence="3 5">DSM 753</strain>
    </source>
</reference>
<dbReference type="EMBL" id="NOXF01000008">
    <property type="protein sequence ID" value="PEQ24114.1"/>
    <property type="molecule type" value="Genomic_DNA"/>
</dbReference>
<evidence type="ECO:0000313" key="4">
    <source>
        <dbReference type="Proteomes" id="UP000003490"/>
    </source>
</evidence>
<organism evidence="2 4">
    <name type="scientific">[Clostridium] leptum DSM 753</name>
    <dbReference type="NCBI Taxonomy" id="428125"/>
    <lineage>
        <taxon>Bacteria</taxon>
        <taxon>Bacillati</taxon>
        <taxon>Bacillota</taxon>
        <taxon>Clostridia</taxon>
        <taxon>Eubacteriales</taxon>
        <taxon>Oscillospiraceae</taxon>
        <taxon>Oscillospiraceae incertae sedis</taxon>
    </lineage>
</organism>
<dbReference type="EMBL" id="ABCB02000021">
    <property type="protein sequence ID" value="EDO59349.1"/>
    <property type="molecule type" value="Genomic_DNA"/>
</dbReference>
<keyword evidence="1" id="KW-0472">Membrane</keyword>
<feature type="transmembrane region" description="Helical" evidence="1">
    <location>
        <begin position="90"/>
        <end position="113"/>
    </location>
</feature>
<keyword evidence="1" id="KW-0812">Transmembrane</keyword>
<dbReference type="Proteomes" id="UP000220611">
    <property type="component" value="Unassembled WGS sequence"/>
</dbReference>
<accession>A7VXS1</accession>
<name>A7VXS1_9FIRM</name>
<reference evidence="2 4" key="2">
    <citation type="submission" date="2007-08" db="EMBL/GenBank/DDBJ databases">
        <authorList>
            <person name="Fulton L."/>
            <person name="Clifton S."/>
            <person name="Fulton B."/>
            <person name="Xu J."/>
            <person name="Minx P."/>
            <person name="Pepin K.H."/>
            <person name="Johnson M."/>
            <person name="Thiruvilangam P."/>
            <person name="Bhonagiri V."/>
            <person name="Nash W.E."/>
            <person name="Wang C."/>
            <person name="Mardis E.R."/>
            <person name="Wilson R.K."/>
        </authorList>
    </citation>
    <scope>NUCLEOTIDE SEQUENCE [LARGE SCALE GENOMIC DNA]</scope>
    <source>
        <strain evidence="2 4">DSM 753</strain>
    </source>
</reference>
<dbReference type="AlphaFoldDB" id="A7VXS1"/>
<dbReference type="HOGENOM" id="CLU_2034007_0_0_9"/>
<sequence length="121" mass="14404">MISKERWTEIKIIIKTRLLEFVGVIVSTSIGLIGQILLSNFYDYLEDTYMFVMLFLIFGTDFVIFRYCIKKYKLFTEEYKEKSISGYYILKLQYHFVRIISIISLILGIIWLFKDGIGEKI</sequence>
<evidence type="ECO:0000313" key="3">
    <source>
        <dbReference type="EMBL" id="PEQ24114.1"/>
    </source>
</evidence>
<keyword evidence="5" id="KW-1185">Reference proteome</keyword>
<comment type="caution">
    <text evidence="2">The sequence shown here is derived from an EMBL/GenBank/DDBJ whole genome shotgun (WGS) entry which is preliminary data.</text>
</comment>
<evidence type="ECO:0000256" key="1">
    <source>
        <dbReference type="SAM" id="Phobius"/>
    </source>
</evidence>
<gene>
    <name evidence="3" type="ORF">CH238_10850</name>
    <name evidence="2" type="ORF">CLOLEP_03396</name>
</gene>
<protein>
    <submittedName>
        <fullName evidence="2">Uncharacterized protein</fullName>
    </submittedName>
</protein>
<feature type="transmembrane region" description="Helical" evidence="1">
    <location>
        <begin position="48"/>
        <end position="69"/>
    </location>
</feature>
<feature type="transmembrane region" description="Helical" evidence="1">
    <location>
        <begin position="21"/>
        <end position="42"/>
    </location>
</feature>
<proteinExistence type="predicted"/>
<evidence type="ECO:0000313" key="2">
    <source>
        <dbReference type="EMBL" id="EDO59349.1"/>
    </source>
</evidence>
<keyword evidence="1" id="KW-1133">Transmembrane helix</keyword>
<evidence type="ECO:0000313" key="5">
    <source>
        <dbReference type="Proteomes" id="UP000220611"/>
    </source>
</evidence>